<dbReference type="Proteomes" id="UP000076738">
    <property type="component" value="Unassembled WGS sequence"/>
</dbReference>
<dbReference type="AlphaFoldDB" id="A0A167N0P1"/>
<keyword evidence="2" id="KW-1185">Reference proteome</keyword>
<organism evidence="1 2">
    <name type="scientific">Calocera viscosa (strain TUFC12733)</name>
    <dbReference type="NCBI Taxonomy" id="1330018"/>
    <lineage>
        <taxon>Eukaryota</taxon>
        <taxon>Fungi</taxon>
        <taxon>Dikarya</taxon>
        <taxon>Basidiomycota</taxon>
        <taxon>Agaricomycotina</taxon>
        <taxon>Dacrymycetes</taxon>
        <taxon>Dacrymycetales</taxon>
        <taxon>Dacrymycetaceae</taxon>
        <taxon>Calocera</taxon>
    </lineage>
</organism>
<gene>
    <name evidence="1" type="ORF">CALVIDRAFT_536253</name>
</gene>
<protein>
    <submittedName>
        <fullName evidence="1">Uncharacterized protein</fullName>
    </submittedName>
</protein>
<accession>A0A167N0P1</accession>
<proteinExistence type="predicted"/>
<name>A0A167N0P1_CALVF</name>
<evidence type="ECO:0000313" key="1">
    <source>
        <dbReference type="EMBL" id="KZO97223.1"/>
    </source>
</evidence>
<sequence>MTKRRTVDGVVPPIVEVADILTKEDDHLITSSVTSLNVAYSPDPGNSARAARFFREMFPHLNDLQYEVTWSHSGAPDEPAEKEQHRKDIWEEVRRELGFEGKGAERHPYWVPISWE</sequence>
<reference evidence="1 2" key="1">
    <citation type="journal article" date="2016" name="Mol. Biol. Evol.">
        <title>Comparative Genomics of Early-Diverging Mushroom-Forming Fungi Provides Insights into the Origins of Lignocellulose Decay Capabilities.</title>
        <authorList>
            <person name="Nagy L.G."/>
            <person name="Riley R."/>
            <person name="Tritt A."/>
            <person name="Adam C."/>
            <person name="Daum C."/>
            <person name="Floudas D."/>
            <person name="Sun H."/>
            <person name="Yadav J.S."/>
            <person name="Pangilinan J."/>
            <person name="Larsson K.H."/>
            <person name="Matsuura K."/>
            <person name="Barry K."/>
            <person name="Labutti K."/>
            <person name="Kuo R."/>
            <person name="Ohm R.A."/>
            <person name="Bhattacharya S.S."/>
            <person name="Shirouzu T."/>
            <person name="Yoshinaga Y."/>
            <person name="Martin F.M."/>
            <person name="Grigoriev I.V."/>
            <person name="Hibbett D.S."/>
        </authorList>
    </citation>
    <scope>NUCLEOTIDE SEQUENCE [LARGE SCALE GENOMIC DNA]</scope>
    <source>
        <strain evidence="1 2">TUFC12733</strain>
    </source>
</reference>
<evidence type="ECO:0000313" key="2">
    <source>
        <dbReference type="Proteomes" id="UP000076738"/>
    </source>
</evidence>
<dbReference type="EMBL" id="KV417280">
    <property type="protein sequence ID" value="KZO97223.1"/>
    <property type="molecule type" value="Genomic_DNA"/>
</dbReference>